<dbReference type="Proteomes" id="UP000005215">
    <property type="component" value="Unassembled WGS sequence"/>
</dbReference>
<protein>
    <recommendedName>
        <fullName evidence="3">Krueppel-like factor 11</fullName>
    </recommendedName>
</protein>
<dbReference type="AlphaFoldDB" id="A0A287DGC6"/>
<sequence>MDICESILERKRHDSERSTCSILEQTDIEAVEALVCMSSWGQRSQIRPLTPVSDSGDVTTTMLMDTAAAELPKDFHSLSTL</sequence>
<accession>A0A287DGC6</accession>
<dbReference type="Ensembl" id="ENSSTOT00000036169.1">
    <property type="protein sequence ID" value="ENSSTOP00000032621.1"/>
    <property type="gene ID" value="ENSSTOG00000030936.1"/>
</dbReference>
<dbReference type="EMBL" id="AGTP01047783">
    <property type="status" value="NOT_ANNOTATED_CDS"/>
    <property type="molecule type" value="Genomic_DNA"/>
</dbReference>
<dbReference type="InParanoid" id="A0A287DGC6"/>
<reference evidence="1" key="3">
    <citation type="submission" date="2025-09" db="UniProtKB">
        <authorList>
            <consortium name="Ensembl"/>
        </authorList>
    </citation>
    <scope>IDENTIFICATION</scope>
</reference>
<evidence type="ECO:0008006" key="3">
    <source>
        <dbReference type="Google" id="ProtNLM"/>
    </source>
</evidence>
<keyword evidence="2" id="KW-1185">Reference proteome</keyword>
<dbReference type="eggNOG" id="KOG1721">
    <property type="taxonomic scope" value="Eukaryota"/>
</dbReference>
<evidence type="ECO:0000313" key="1">
    <source>
        <dbReference type="Ensembl" id="ENSSTOP00000032621.1"/>
    </source>
</evidence>
<dbReference type="GeneTree" id="ENSGT00940000155982"/>
<dbReference type="STRING" id="43179.ENSSTOP00000032621"/>
<reference evidence="1" key="2">
    <citation type="submission" date="2025-08" db="UniProtKB">
        <authorList>
            <consortium name="Ensembl"/>
        </authorList>
    </citation>
    <scope>IDENTIFICATION</scope>
</reference>
<proteinExistence type="predicted"/>
<organism evidence="1 2">
    <name type="scientific">Ictidomys tridecemlineatus</name>
    <name type="common">Thirteen-lined ground squirrel</name>
    <name type="synonym">Spermophilus tridecemlineatus</name>
    <dbReference type="NCBI Taxonomy" id="43179"/>
    <lineage>
        <taxon>Eukaryota</taxon>
        <taxon>Metazoa</taxon>
        <taxon>Chordata</taxon>
        <taxon>Craniata</taxon>
        <taxon>Vertebrata</taxon>
        <taxon>Euteleostomi</taxon>
        <taxon>Mammalia</taxon>
        <taxon>Eutheria</taxon>
        <taxon>Euarchontoglires</taxon>
        <taxon>Glires</taxon>
        <taxon>Rodentia</taxon>
        <taxon>Sciuromorpha</taxon>
        <taxon>Sciuridae</taxon>
        <taxon>Xerinae</taxon>
        <taxon>Marmotini</taxon>
        <taxon>Ictidomys</taxon>
    </lineage>
</organism>
<reference evidence="2" key="1">
    <citation type="submission" date="2011-11" db="EMBL/GenBank/DDBJ databases">
        <title>The Draft Genome of Spermophilus tridecemlineatus.</title>
        <authorList>
            <consortium name="The Broad Institute Genome Assembly &amp; Analysis Group"/>
            <consortium name="Computational R&amp;D Group"/>
            <consortium name="and Sequencing Platform"/>
            <person name="Di Palma F."/>
            <person name="Alfoldi J."/>
            <person name="Johnson J."/>
            <person name="Berlin A."/>
            <person name="Gnerre S."/>
            <person name="Jaffe D."/>
            <person name="MacCallum I."/>
            <person name="Young S."/>
            <person name="Walker B.J."/>
            <person name="Lindblad-Toh K."/>
        </authorList>
    </citation>
    <scope>NUCLEOTIDE SEQUENCE [LARGE SCALE GENOMIC DNA]</scope>
</reference>
<evidence type="ECO:0000313" key="2">
    <source>
        <dbReference type="Proteomes" id="UP000005215"/>
    </source>
</evidence>
<name>A0A287DGC6_ICTTR</name>